<comment type="caution">
    <text evidence="3">The sequence shown here is derived from an EMBL/GenBank/DDBJ whole genome shotgun (WGS) entry which is preliminary data.</text>
</comment>
<feature type="chain" id="PRO_5042530690" evidence="2">
    <location>
        <begin position="30"/>
        <end position="447"/>
    </location>
</feature>
<feature type="transmembrane region" description="Helical" evidence="1">
    <location>
        <begin position="330"/>
        <end position="347"/>
    </location>
</feature>
<keyword evidence="1" id="KW-0812">Transmembrane</keyword>
<keyword evidence="1" id="KW-1133">Transmembrane helix</keyword>
<sequence>MSITRTPLHFLAPHLLPLVLLIAGRTVLAYTVFEPECTQPKEPVNFVSTPHSRGTLEILWSSLFTIFACTWTIQHPNVPEQRDGRYPGWKGDVRWGLYRTFQSLKLAVATILAPEIVIFIAWYDLATARAICRELDRFVREDGVPWSPAHGHYAVMGGFVLRVKKKDDSGPGRPYHLTGPDLVYLRGAGHLDRLPHITLEELGDKSKSDPVLKALALGQIVWSVAQIVVRALHHLSISLLELSVFAFAACAVVVYVLYWNKPKQVNTATTVHVYQDEIPAAVLHRFQPASSIVWRTFIGSSAHRRATKFRGQPIGTLSYSEHYESRSTTLMLLLLGTVLFGGIHVAGWNFSFPTPQERILWRCASVYTTAVFLLVLLAEIVEHYVLECLGVQVLEGIRGFDYISTSILVVIYILARLVILVETFRTLGYLPSDAFVSTSVASIPHFS</sequence>
<evidence type="ECO:0000313" key="4">
    <source>
        <dbReference type="Proteomes" id="UP001239445"/>
    </source>
</evidence>
<keyword evidence="4" id="KW-1185">Reference proteome</keyword>
<dbReference type="EMBL" id="MU839832">
    <property type="protein sequence ID" value="KAK1756431.1"/>
    <property type="molecule type" value="Genomic_DNA"/>
</dbReference>
<keyword evidence="2" id="KW-0732">Signal</keyword>
<proteinExistence type="predicted"/>
<feature type="transmembrane region" description="Helical" evidence="1">
    <location>
        <begin position="359"/>
        <end position="381"/>
    </location>
</feature>
<dbReference type="PANTHER" id="PTHR35043:SF7">
    <property type="entry name" value="TRANSCRIPTION FACTOR DOMAIN-CONTAINING PROTEIN"/>
    <property type="match status" value="1"/>
</dbReference>
<organism evidence="3 4">
    <name type="scientific">Echria macrotheca</name>
    <dbReference type="NCBI Taxonomy" id="438768"/>
    <lineage>
        <taxon>Eukaryota</taxon>
        <taxon>Fungi</taxon>
        <taxon>Dikarya</taxon>
        <taxon>Ascomycota</taxon>
        <taxon>Pezizomycotina</taxon>
        <taxon>Sordariomycetes</taxon>
        <taxon>Sordariomycetidae</taxon>
        <taxon>Sordariales</taxon>
        <taxon>Schizotheciaceae</taxon>
        <taxon>Echria</taxon>
    </lineage>
</organism>
<dbReference type="AlphaFoldDB" id="A0AAJ0F645"/>
<name>A0AAJ0F645_9PEZI</name>
<feature type="transmembrane region" description="Helical" evidence="1">
    <location>
        <begin position="235"/>
        <end position="258"/>
    </location>
</feature>
<feature type="signal peptide" evidence="2">
    <location>
        <begin position="1"/>
        <end position="29"/>
    </location>
</feature>
<keyword evidence="1" id="KW-0472">Membrane</keyword>
<dbReference type="Proteomes" id="UP001239445">
    <property type="component" value="Unassembled WGS sequence"/>
</dbReference>
<evidence type="ECO:0000313" key="3">
    <source>
        <dbReference type="EMBL" id="KAK1756431.1"/>
    </source>
</evidence>
<evidence type="ECO:0000256" key="1">
    <source>
        <dbReference type="SAM" id="Phobius"/>
    </source>
</evidence>
<feature type="transmembrane region" description="Helical" evidence="1">
    <location>
        <begin position="104"/>
        <end position="123"/>
    </location>
</feature>
<protein>
    <submittedName>
        <fullName evidence="3">Uncharacterized protein</fullName>
    </submittedName>
</protein>
<feature type="transmembrane region" description="Helical" evidence="1">
    <location>
        <begin position="402"/>
        <end position="421"/>
    </location>
</feature>
<dbReference type="PANTHER" id="PTHR35043">
    <property type="entry name" value="TRANSCRIPTION FACTOR DOMAIN-CONTAINING PROTEIN"/>
    <property type="match status" value="1"/>
</dbReference>
<evidence type="ECO:0000256" key="2">
    <source>
        <dbReference type="SAM" id="SignalP"/>
    </source>
</evidence>
<gene>
    <name evidence="3" type="ORF">QBC47DRAFT_186084</name>
</gene>
<reference evidence="3" key="1">
    <citation type="submission" date="2023-06" db="EMBL/GenBank/DDBJ databases">
        <title>Genome-scale phylogeny and comparative genomics of the fungal order Sordariales.</title>
        <authorList>
            <consortium name="Lawrence Berkeley National Laboratory"/>
            <person name="Hensen N."/>
            <person name="Bonometti L."/>
            <person name="Westerberg I."/>
            <person name="Brannstrom I.O."/>
            <person name="Guillou S."/>
            <person name="Cros-Aarteil S."/>
            <person name="Calhoun S."/>
            <person name="Haridas S."/>
            <person name="Kuo A."/>
            <person name="Mondo S."/>
            <person name="Pangilinan J."/>
            <person name="Riley R."/>
            <person name="Labutti K."/>
            <person name="Andreopoulos B."/>
            <person name="Lipzen A."/>
            <person name="Chen C."/>
            <person name="Yanf M."/>
            <person name="Daum C."/>
            <person name="Ng V."/>
            <person name="Clum A."/>
            <person name="Steindorff A."/>
            <person name="Ohm R."/>
            <person name="Martin F."/>
            <person name="Silar P."/>
            <person name="Natvig D."/>
            <person name="Lalanne C."/>
            <person name="Gautier V."/>
            <person name="Ament-Velasquez S.L."/>
            <person name="Kruys A."/>
            <person name="Hutchinson M.I."/>
            <person name="Powell A.J."/>
            <person name="Barry K."/>
            <person name="Miller A.N."/>
            <person name="Grigoriev I.V."/>
            <person name="Debuchy R."/>
            <person name="Gladieux P."/>
            <person name="Thoren M.H."/>
            <person name="Johannesson H."/>
        </authorList>
    </citation>
    <scope>NUCLEOTIDE SEQUENCE</scope>
    <source>
        <strain evidence="3">PSN4</strain>
    </source>
</reference>
<accession>A0AAJ0F645</accession>